<evidence type="ECO:0000313" key="3">
    <source>
        <dbReference type="Proteomes" id="UP000038009"/>
    </source>
</evidence>
<name>A0A0N1I4Q7_LEPSE</name>
<feature type="transmembrane region" description="Helical" evidence="1">
    <location>
        <begin position="475"/>
        <end position="499"/>
    </location>
</feature>
<dbReference type="VEuPathDB" id="TriTrypDB:Lsey_0088_0020"/>
<keyword evidence="1" id="KW-0812">Transmembrane</keyword>
<keyword evidence="1" id="KW-1133">Transmembrane helix</keyword>
<dbReference type="EMBL" id="LJSK01000088">
    <property type="protein sequence ID" value="KPI87434.1"/>
    <property type="molecule type" value="Genomic_DNA"/>
</dbReference>
<reference evidence="2 3" key="1">
    <citation type="journal article" date="2015" name="PLoS Pathog.">
        <title>Leptomonas seymouri: Adaptations to the Dixenous Life Cycle Analyzed by Genome Sequencing, Transcriptome Profiling and Co-infection with Leishmania donovani.</title>
        <authorList>
            <person name="Kraeva N."/>
            <person name="Butenko A."/>
            <person name="Hlavacova J."/>
            <person name="Kostygov A."/>
            <person name="Myskova J."/>
            <person name="Grybchuk D."/>
            <person name="Lestinova T."/>
            <person name="Votypka J."/>
            <person name="Volf P."/>
            <person name="Opperdoes F."/>
            <person name="Flegontov P."/>
            <person name="Lukes J."/>
            <person name="Yurchenko V."/>
        </authorList>
    </citation>
    <scope>NUCLEOTIDE SEQUENCE [LARGE SCALE GENOMIC DNA]</scope>
    <source>
        <strain evidence="2 3">ATCC 30220</strain>
    </source>
</reference>
<evidence type="ECO:0000313" key="2">
    <source>
        <dbReference type="EMBL" id="KPI87434.1"/>
    </source>
</evidence>
<accession>A0A0N1I4Q7</accession>
<proteinExistence type="predicted"/>
<keyword evidence="3" id="KW-1185">Reference proteome</keyword>
<gene>
    <name evidence="2" type="ORF">ABL78_3465</name>
</gene>
<comment type="caution">
    <text evidence="2">The sequence shown here is derived from an EMBL/GenBank/DDBJ whole genome shotgun (WGS) entry which is preliminary data.</text>
</comment>
<dbReference type="AlphaFoldDB" id="A0A0N1I4Q7"/>
<dbReference type="Proteomes" id="UP000038009">
    <property type="component" value="Unassembled WGS sequence"/>
</dbReference>
<sequence>MHTYSLMPNFRVKHGSHASAVSLTVVLVTLFVLVGLPVHAADDVSSTAWLSGNTALWSTVLEGDSKETIKPAVESAIRSDFTSAVSALDHDASLKKIALAINKESSSGLTYGVLVDFTFDTHLTPTEIDDCLRRSTMTNLNSLIISFMPSLPLKVTVLNTNKPSDMKHIVGSFLPLTGSTYMWKMMFKALNEGGLLEVAGLIVTFQQDLQDTLDSTAKLYVVVAPTNIDEHLVNASSLYMAYTVWSYPSNKSPDTADALEAKAMTTPLTQFNQLVNTLKTSYSALQSYTDLIVTPIKTWVPLVPDHHSGSSSGTVIEGSISGNYLLTFVGEANIWRGVLTKQRAVLYATIVATVEATLARRLFVTKAEVVSASVMAFGNSTVLRVVCYVSQSYSAGASHIWIPEEIASVLLLGDYAATQALYKAEAAIIADGGAVHFFQHSVVALASTSQAAGSLATTGVDYDYTLRLLSSEVGMIIMAAIIGFLILVAALILFALCCCCPNSIRLKKKELTPGLVASFAGSRQISRSQDASFDCNEHPRVALKVHNSPTGGE</sequence>
<dbReference type="OrthoDB" id="263809at2759"/>
<protein>
    <submittedName>
        <fullName evidence="2">Uncharacterized protein</fullName>
    </submittedName>
</protein>
<evidence type="ECO:0000256" key="1">
    <source>
        <dbReference type="SAM" id="Phobius"/>
    </source>
</evidence>
<keyword evidence="1" id="KW-0472">Membrane</keyword>
<organism evidence="2 3">
    <name type="scientific">Leptomonas seymouri</name>
    <dbReference type="NCBI Taxonomy" id="5684"/>
    <lineage>
        <taxon>Eukaryota</taxon>
        <taxon>Discoba</taxon>
        <taxon>Euglenozoa</taxon>
        <taxon>Kinetoplastea</taxon>
        <taxon>Metakinetoplastina</taxon>
        <taxon>Trypanosomatida</taxon>
        <taxon>Trypanosomatidae</taxon>
        <taxon>Leishmaniinae</taxon>
        <taxon>Leptomonas</taxon>
    </lineage>
</organism>
<dbReference type="OMA" id="YNVWAFP"/>